<dbReference type="InterPro" id="IPR027291">
    <property type="entry name" value="Glyco_hydro_38_N_sf"/>
</dbReference>
<dbReference type="InterPro" id="IPR056780">
    <property type="entry name" value="Renin_r_C"/>
</dbReference>
<protein>
    <submittedName>
        <fullName evidence="10">Alpha-mann_mid domain-containing protein</fullName>
    </submittedName>
</protein>
<dbReference type="Pfam" id="PF01074">
    <property type="entry name" value="Glyco_hydro_38N"/>
    <property type="match status" value="1"/>
</dbReference>
<keyword evidence="6" id="KW-1133">Transmembrane helix</keyword>
<dbReference type="SUPFAM" id="SSF88688">
    <property type="entry name" value="Families 57/38 glycoside transferase middle domain"/>
    <property type="match status" value="1"/>
</dbReference>
<dbReference type="Gene3D" id="1.10.287.1480">
    <property type="match status" value="1"/>
</dbReference>
<dbReference type="Pfam" id="PF07850">
    <property type="entry name" value="Renin_r"/>
    <property type="match status" value="1"/>
</dbReference>
<evidence type="ECO:0000256" key="1">
    <source>
        <dbReference type="ARBA" id="ARBA00009083"/>
    </source>
</evidence>
<organism evidence="8">
    <name type="scientific">Strongyloides ratti</name>
    <name type="common">Parasitic roundworm</name>
    <dbReference type="NCBI Taxonomy" id="34506"/>
    <lineage>
        <taxon>Eukaryota</taxon>
        <taxon>Metazoa</taxon>
        <taxon>Ecdysozoa</taxon>
        <taxon>Nematoda</taxon>
        <taxon>Chromadorea</taxon>
        <taxon>Rhabditida</taxon>
        <taxon>Tylenchina</taxon>
        <taxon>Panagrolaimomorpha</taxon>
        <taxon>Strongyloidoidea</taxon>
        <taxon>Strongyloididae</taxon>
        <taxon>Strongyloides</taxon>
    </lineage>
</organism>
<dbReference type="CTD" id="36382056"/>
<dbReference type="GO" id="GO:1990904">
    <property type="term" value="C:ribonucleoprotein complex"/>
    <property type="evidence" value="ECO:0007669"/>
    <property type="project" value="UniProtKB-KW"/>
</dbReference>
<dbReference type="PANTHER" id="PTHR11607:SF3">
    <property type="entry name" value="LYSOSOMAL ALPHA-MANNOSIDASE"/>
    <property type="match status" value="1"/>
</dbReference>
<gene>
    <name evidence="8 10 11" type="ORF">SRAE_2000433300</name>
</gene>
<name>A0A090LQ80_STRRB</name>
<evidence type="ECO:0000256" key="2">
    <source>
        <dbReference type="ARBA" id="ARBA00022801"/>
    </source>
</evidence>
<dbReference type="PANTHER" id="PTHR11607">
    <property type="entry name" value="ALPHA-MANNOSIDASE"/>
    <property type="match status" value="1"/>
</dbReference>
<dbReference type="RefSeq" id="XP_024508885.1">
    <property type="nucleotide sequence ID" value="XM_024643190.1"/>
</dbReference>
<accession>A0A090LQ80</accession>
<dbReference type="Pfam" id="PF09261">
    <property type="entry name" value="Alpha-mann_mid"/>
    <property type="match status" value="1"/>
</dbReference>
<evidence type="ECO:0000313" key="11">
    <source>
        <dbReference type="WormBase" id="SRAE_2000433300"/>
    </source>
</evidence>
<dbReference type="FunFam" id="1.20.1270.50:FF:000002">
    <property type="entry name" value="Alpha-mannosidase"/>
    <property type="match status" value="1"/>
</dbReference>
<dbReference type="InterPro" id="IPR000602">
    <property type="entry name" value="Glyco_hydro_38_N"/>
</dbReference>
<keyword evidence="6" id="KW-0472">Membrane</keyword>
<dbReference type="SUPFAM" id="SSF57716">
    <property type="entry name" value="Glucocorticoid receptor-like (DNA-binding domain)"/>
    <property type="match status" value="1"/>
</dbReference>
<dbReference type="InterPro" id="IPR011330">
    <property type="entry name" value="Glyco_hydro/deAcase_b/a-brl"/>
</dbReference>
<dbReference type="GO" id="GO:0005764">
    <property type="term" value="C:lysosome"/>
    <property type="evidence" value="ECO:0007669"/>
    <property type="project" value="TreeGrafter"/>
</dbReference>
<dbReference type="Pfam" id="PF00253">
    <property type="entry name" value="Ribosomal_S14"/>
    <property type="match status" value="1"/>
</dbReference>
<dbReference type="InterPro" id="IPR050843">
    <property type="entry name" value="Glycosyl_Hydrlase_38"/>
</dbReference>
<keyword evidence="3" id="KW-0689">Ribosomal protein</keyword>
<sequence>MIQNLTTLFKNLTFRSGVSLCGTVSRGKYCTLPPINDGDEKDLPIDNQEDLERKRIIPLKYDEDAFELRKFKEYPYYVEREWWKEGKRMTFWANWRQLRDVRRRKALAECGPDRIRYKALKENTILPQALRDEMAEILHNMNKDSRPNLILNMCMFTGRSRGKIKAFRVNRHIFRKLADSSKLSGVQRAISSMKSIILLATVIVLSNASTLQIKTLPSSITVPENVEDFELASVSKLNNFMLGLSADIDEIFNDVTGDLFSRPKALAVVQVKNVDAIDGKTSREYKSTDESEFDFSATEKMIKSTFGNKGHFDELKNGVHSGQLSSKIQSFDVSEDSVKTKIPQLRDELLSLQKMIGYLKKNGPRLGLSAPELFNIEIDGFVNAIGTKNEINAAKKELGKILDELVDVLKSTYGDQVVVEVITTDGNVESSGSHLIAKRDTQSNQPLTIQEIRKKYNVYSFTQGDYPAIFAIFAGVSIILSIAILFIAVGMWTMDPVQGSCSWNNCPNWSSNKDDINVHIISHTHDDLGWIKTVDEYYFGTKNYLVPVGVQYIYDSVVKALEDDKSRRFSFAETGFLWRWIEGSSKKNIEKFKNLVSNGQIELIGGGWVQNDEATSHYIDIIHQMSFGLRYLNKTFGSCGKPKVAWQVDPFGHSKEMASLLSLMGYEGLFFGREHYLEHEKRISDKSLEFIWKSSDDLKTNLLTGVFYLSTYAPLSEFCFDSLCKDDAIIDDKRFPGYNLEDKLQKFITHINKQVSVQRHNNIMFMAGGDFQYSNADEWYKNLDKLIKHVTERYPKIKIFYSTPSCYVKALKDSKPSLPAKTTDFFPYAHREHSYWTGYFTSKPVFKRIVRESSNFLNLLNTFIALSGKKKDVINLIPQKLERALALSQHHDAVT</sequence>
<dbReference type="InterPro" id="IPR037094">
    <property type="entry name" value="Glyco_hydro_38_cen_sf"/>
</dbReference>
<dbReference type="Proteomes" id="UP000035682">
    <property type="component" value="Unplaced"/>
</dbReference>
<evidence type="ECO:0000256" key="3">
    <source>
        <dbReference type="ARBA" id="ARBA00022980"/>
    </source>
</evidence>
<evidence type="ECO:0000256" key="6">
    <source>
        <dbReference type="SAM" id="Phobius"/>
    </source>
</evidence>
<reference evidence="8 9" key="1">
    <citation type="submission" date="2014-09" db="EMBL/GenBank/DDBJ databases">
        <authorList>
            <person name="Martin A.A."/>
        </authorList>
    </citation>
    <scope>NUCLEOTIDE SEQUENCE</scope>
    <source>
        <strain evidence="9">ED321</strain>
        <strain evidence="8">ED321 Heterogonic</strain>
    </source>
</reference>
<dbReference type="GeneID" id="36382056"/>
<dbReference type="GO" id="GO:0003735">
    <property type="term" value="F:structural constituent of ribosome"/>
    <property type="evidence" value="ECO:0007669"/>
    <property type="project" value="InterPro"/>
</dbReference>
<dbReference type="CDD" id="cd10810">
    <property type="entry name" value="GH38N_AMII_LAM_like"/>
    <property type="match status" value="1"/>
</dbReference>
<dbReference type="GO" id="GO:0005840">
    <property type="term" value="C:ribosome"/>
    <property type="evidence" value="ECO:0007669"/>
    <property type="project" value="UniProtKB-KW"/>
</dbReference>
<dbReference type="STRING" id="34506.A0A090LQ80"/>
<dbReference type="OrthoDB" id="5867105at2759"/>
<dbReference type="GO" id="GO:0006013">
    <property type="term" value="P:mannose metabolic process"/>
    <property type="evidence" value="ECO:0007669"/>
    <property type="project" value="InterPro"/>
</dbReference>
<reference evidence="10" key="2">
    <citation type="submission" date="2020-12" db="UniProtKB">
        <authorList>
            <consortium name="WormBaseParasite"/>
        </authorList>
    </citation>
    <scope>IDENTIFICATION</scope>
</reference>
<keyword evidence="2" id="KW-0378">Hydrolase</keyword>
<evidence type="ECO:0000256" key="4">
    <source>
        <dbReference type="ARBA" id="ARBA00023274"/>
    </source>
</evidence>
<dbReference type="SMART" id="SM00872">
    <property type="entry name" value="Alpha-mann_mid"/>
    <property type="match status" value="1"/>
</dbReference>
<feature type="transmembrane region" description="Helical" evidence="6">
    <location>
        <begin position="466"/>
        <end position="489"/>
    </location>
</feature>
<feature type="domain" description="Glycoside hydrolase family 38 central" evidence="7">
    <location>
        <begin position="834"/>
        <end position="895"/>
    </location>
</feature>
<dbReference type="GO" id="GO:0006412">
    <property type="term" value="P:translation"/>
    <property type="evidence" value="ECO:0007669"/>
    <property type="project" value="InterPro"/>
</dbReference>
<dbReference type="EMBL" id="LN609529">
    <property type="protein sequence ID" value="CEF69686.1"/>
    <property type="molecule type" value="Genomic_DNA"/>
</dbReference>
<dbReference type="InterPro" id="IPR001209">
    <property type="entry name" value="Ribosomal_uS14"/>
</dbReference>
<keyword evidence="5" id="KW-0326">Glycosidase</keyword>
<dbReference type="GO" id="GO:0004559">
    <property type="term" value="F:alpha-mannosidase activity"/>
    <property type="evidence" value="ECO:0007669"/>
    <property type="project" value="InterPro"/>
</dbReference>
<dbReference type="InterPro" id="IPR015341">
    <property type="entry name" value="Glyco_hydro_38_cen"/>
</dbReference>
<keyword evidence="4" id="KW-0687">Ribonucleoprotein</keyword>
<dbReference type="InterPro" id="IPR028995">
    <property type="entry name" value="Glyco_hydro_57/38_cen_sf"/>
</dbReference>
<dbReference type="Gene3D" id="1.20.1270.50">
    <property type="entry name" value="Glycoside hydrolase family 38, central domain"/>
    <property type="match status" value="1"/>
</dbReference>
<proteinExistence type="inferred from homology"/>
<evidence type="ECO:0000313" key="8">
    <source>
        <dbReference type="EMBL" id="CEF69686.1"/>
    </source>
</evidence>
<dbReference type="SUPFAM" id="SSF88713">
    <property type="entry name" value="Glycoside hydrolase/deacetylase"/>
    <property type="match status" value="1"/>
</dbReference>
<keyword evidence="9" id="KW-1185">Reference proteome</keyword>
<keyword evidence="6" id="KW-0812">Transmembrane</keyword>
<evidence type="ECO:0000256" key="5">
    <source>
        <dbReference type="ARBA" id="ARBA00023295"/>
    </source>
</evidence>
<evidence type="ECO:0000259" key="7">
    <source>
        <dbReference type="SMART" id="SM00872"/>
    </source>
</evidence>
<dbReference type="Gene3D" id="3.20.110.10">
    <property type="entry name" value="Glycoside hydrolase 38, N terminal domain"/>
    <property type="match status" value="1"/>
</dbReference>
<dbReference type="WBParaSite" id="SRAE_2000433300.1">
    <property type="protein sequence ID" value="SRAE_2000433300.1"/>
    <property type="gene ID" value="WBGene00264563"/>
</dbReference>
<evidence type="ECO:0000313" key="9">
    <source>
        <dbReference type="Proteomes" id="UP000035682"/>
    </source>
</evidence>
<dbReference type="eggNOG" id="KOG1959">
    <property type="taxonomic scope" value="Eukaryota"/>
</dbReference>
<dbReference type="FunFam" id="3.20.110.10:FF:000001">
    <property type="entry name" value="Alpha-mannosidase"/>
    <property type="match status" value="1"/>
</dbReference>
<dbReference type="AlphaFoldDB" id="A0A090LQ80"/>
<dbReference type="WormBase" id="SRAE_2000433300">
    <property type="protein sequence ID" value="SRP02783"/>
    <property type="gene ID" value="WBGene00264563"/>
</dbReference>
<comment type="similarity">
    <text evidence="1">Belongs to the universal ribosomal protein uS14 family.</text>
</comment>
<evidence type="ECO:0000313" key="10">
    <source>
        <dbReference type="WBParaSite" id="SRAE_2000433300.1"/>
    </source>
</evidence>